<dbReference type="InterPro" id="IPR037522">
    <property type="entry name" value="HD_GYP_dom"/>
</dbReference>
<keyword evidence="5" id="KW-1185">Reference proteome</keyword>
<keyword evidence="1" id="KW-0597">Phosphoprotein</keyword>
<evidence type="ECO:0000313" key="4">
    <source>
        <dbReference type="EMBL" id="ACL03303.1"/>
    </source>
</evidence>
<gene>
    <name evidence="4" type="ordered locus">Dalk_1605</name>
</gene>
<dbReference type="InterPro" id="IPR001789">
    <property type="entry name" value="Sig_transdc_resp-reg_receiver"/>
</dbReference>
<dbReference type="SUPFAM" id="SSF52172">
    <property type="entry name" value="CheY-like"/>
    <property type="match status" value="1"/>
</dbReference>
<dbReference type="SMART" id="SM00471">
    <property type="entry name" value="HDc"/>
    <property type="match status" value="1"/>
</dbReference>
<dbReference type="PROSITE" id="PS50110">
    <property type="entry name" value="RESPONSE_REGULATORY"/>
    <property type="match status" value="1"/>
</dbReference>
<dbReference type="Pfam" id="PF00072">
    <property type="entry name" value="Response_reg"/>
    <property type="match status" value="1"/>
</dbReference>
<dbReference type="InterPro" id="IPR011006">
    <property type="entry name" value="CheY-like_superfamily"/>
</dbReference>
<reference evidence="4 5" key="1">
    <citation type="journal article" date="2012" name="Environ. Microbiol.">
        <title>The genome sequence of Desulfatibacillum alkenivorans AK-01: a blueprint for anaerobic alkane oxidation.</title>
        <authorList>
            <person name="Callaghan A.V."/>
            <person name="Morris B.E."/>
            <person name="Pereira I.A."/>
            <person name="McInerney M.J."/>
            <person name="Austin R.N."/>
            <person name="Groves J.T."/>
            <person name="Kukor J.J."/>
            <person name="Suflita J.M."/>
            <person name="Young L.Y."/>
            <person name="Zylstra G.J."/>
            <person name="Wawrik B."/>
        </authorList>
    </citation>
    <scope>NUCLEOTIDE SEQUENCE [LARGE SCALE GENOMIC DNA]</scope>
    <source>
        <strain evidence="4 5">AK-01</strain>
    </source>
</reference>
<proteinExistence type="predicted"/>
<protein>
    <submittedName>
        <fullName evidence="4">Response regulator receiver modulated metal dependent phosphohydrolase</fullName>
    </submittedName>
</protein>
<dbReference type="Pfam" id="PF13487">
    <property type="entry name" value="HD_5"/>
    <property type="match status" value="1"/>
</dbReference>
<dbReference type="SMART" id="SM00448">
    <property type="entry name" value="REC"/>
    <property type="match status" value="1"/>
</dbReference>
<dbReference type="InterPro" id="IPR003607">
    <property type="entry name" value="HD/PDEase_dom"/>
</dbReference>
<dbReference type="Gene3D" id="3.40.50.2300">
    <property type="match status" value="1"/>
</dbReference>
<dbReference type="RefSeq" id="WP_012610737.1">
    <property type="nucleotide sequence ID" value="NC_011768.1"/>
</dbReference>
<dbReference type="eggNOG" id="COG3437">
    <property type="taxonomic scope" value="Bacteria"/>
</dbReference>
<dbReference type="PANTHER" id="PTHR45228:SF8">
    <property type="entry name" value="TWO-COMPONENT RESPONSE REGULATOR-RELATED"/>
    <property type="match status" value="1"/>
</dbReference>
<sequence>MNAPKPKYRHTVMLVDDEPGISKAIQRILRREGLNILTAQSGPQALDMLKNRETMISLIISDHRMPEMTGAQFLSQARKIVPDAIRFLLTGYSEMDAIIQAVNQGRIHRYLTKPWQDDDLLLQVRQALEQFELTMENKRLLALTARQNAKLKELNHGLEAKVAERTKEIEQKNLQLSALNKELESSFHNTVRSFASLLQMQTPILAGHGRRVSAMAREIALEMNLEQNETTNIEIAALLHDMARLEVARSKHLIPVSQWSLEDQEKYRQHPAEGQAMVRLIGKLDHVGLLIRSHHERCDGKGFPDGLDRFSIPLGAKIIAVADYYDMVVHLEKDKNEAVIAYLKKKPGAGSMNKQILLKKAAIQFIKENSGVIFDALAVEAFLACLSQKGTAGAREKEVGIKQLKPGMVLSRAIYSAKGQYLLPYDTELSEGYIVRLRKIAEGAGLGPIHVLLN</sequence>
<name>B8FAK7_DESAL</name>
<evidence type="ECO:0000259" key="2">
    <source>
        <dbReference type="PROSITE" id="PS50110"/>
    </source>
</evidence>
<feature type="modified residue" description="4-aspartylphosphate" evidence="1">
    <location>
        <position position="62"/>
    </location>
</feature>
<dbReference type="Proteomes" id="UP000000739">
    <property type="component" value="Chromosome"/>
</dbReference>
<accession>B8FAK7</accession>
<dbReference type="EMBL" id="CP001322">
    <property type="protein sequence ID" value="ACL03303.1"/>
    <property type="molecule type" value="Genomic_DNA"/>
</dbReference>
<dbReference type="Gene3D" id="1.10.3210.10">
    <property type="entry name" value="Hypothetical protein af1432"/>
    <property type="match status" value="1"/>
</dbReference>
<dbReference type="AlphaFoldDB" id="B8FAK7"/>
<feature type="domain" description="HD-GYP" evidence="3">
    <location>
        <begin position="183"/>
        <end position="375"/>
    </location>
</feature>
<dbReference type="PROSITE" id="PS51832">
    <property type="entry name" value="HD_GYP"/>
    <property type="match status" value="1"/>
</dbReference>
<dbReference type="CDD" id="cd17569">
    <property type="entry name" value="REC_HupR-like"/>
    <property type="match status" value="1"/>
</dbReference>
<dbReference type="CDD" id="cd00077">
    <property type="entry name" value="HDc"/>
    <property type="match status" value="1"/>
</dbReference>
<organism evidence="4 5">
    <name type="scientific">Desulfatibacillum aliphaticivorans</name>
    <dbReference type="NCBI Taxonomy" id="218208"/>
    <lineage>
        <taxon>Bacteria</taxon>
        <taxon>Pseudomonadati</taxon>
        <taxon>Thermodesulfobacteriota</taxon>
        <taxon>Desulfobacteria</taxon>
        <taxon>Desulfobacterales</taxon>
        <taxon>Desulfatibacillaceae</taxon>
        <taxon>Desulfatibacillum</taxon>
    </lineage>
</organism>
<dbReference type="InterPro" id="IPR052020">
    <property type="entry name" value="Cyclic_di-GMP/3'3'-cGAMP_PDE"/>
</dbReference>
<dbReference type="SUPFAM" id="SSF109604">
    <property type="entry name" value="HD-domain/PDEase-like"/>
    <property type="match status" value="1"/>
</dbReference>
<dbReference type="KEGG" id="dal:Dalk_1605"/>
<dbReference type="PANTHER" id="PTHR45228">
    <property type="entry name" value="CYCLIC DI-GMP PHOSPHODIESTERASE TM_0186-RELATED"/>
    <property type="match status" value="1"/>
</dbReference>
<dbReference type="HOGENOM" id="CLU_000445_92_10_7"/>
<evidence type="ECO:0000259" key="3">
    <source>
        <dbReference type="PROSITE" id="PS51832"/>
    </source>
</evidence>
<evidence type="ECO:0000313" key="5">
    <source>
        <dbReference type="Proteomes" id="UP000000739"/>
    </source>
</evidence>
<dbReference type="GO" id="GO:0000160">
    <property type="term" value="P:phosphorelay signal transduction system"/>
    <property type="evidence" value="ECO:0007669"/>
    <property type="project" value="InterPro"/>
</dbReference>
<evidence type="ECO:0000256" key="1">
    <source>
        <dbReference type="PROSITE-ProRule" id="PRU00169"/>
    </source>
</evidence>
<feature type="domain" description="Response regulatory" evidence="2">
    <location>
        <begin position="11"/>
        <end position="128"/>
    </location>
</feature>